<name>A0A066VH95_TILAU</name>
<dbReference type="InterPro" id="IPR015943">
    <property type="entry name" value="WD40/YVTN_repeat-like_dom_sf"/>
</dbReference>
<evidence type="ECO:0000256" key="4">
    <source>
        <dbReference type="SAM" id="MobiDB-lite"/>
    </source>
</evidence>
<reference evidence="5 6" key="1">
    <citation type="submission" date="2014-05" db="EMBL/GenBank/DDBJ databases">
        <title>Draft genome sequence of a rare smut relative, Tilletiaria anomala UBC 951.</title>
        <authorList>
            <consortium name="DOE Joint Genome Institute"/>
            <person name="Toome M."/>
            <person name="Kuo A."/>
            <person name="Henrissat B."/>
            <person name="Lipzen A."/>
            <person name="Tritt A."/>
            <person name="Yoshinaga Y."/>
            <person name="Zane M."/>
            <person name="Barry K."/>
            <person name="Grigoriev I.V."/>
            <person name="Spatafora J.W."/>
            <person name="Aimea M.C."/>
        </authorList>
    </citation>
    <scope>NUCLEOTIDE SEQUENCE [LARGE SCALE GENOMIC DNA]</scope>
    <source>
        <strain evidence="5 6">UBC 951</strain>
    </source>
</reference>
<sequence>MMRRISTTTTETLMRLISTRRSSIPPLADFTLEDEEDFDEDDDDDVGVYSYVYDTRMLHGHPEGFYDRVERPIAAGLQAKLSGDFGRLPRWHTSLSTLLPSTSASTRDTSPLTSGYNSKRRRSRRTSRRTSSSASSSDDGAIFTSSRRGQRSAFLVPHEESEEDGRASQHTAGISAFSQSRNLADMIYARKTARASGSGARAGETEANALARSQLGAYVPNSDGVEVARYGSACYCGQYSQDSSFFYTCTQDYRVQMYDVNIAPLHRAETHEFGFSGGFRHRLRQMYHEDESSHTTSLQLRRSIAGRMCNWTISDAHLSPDNRWMIYSSLTPHVHLVPTADVAEGVMGSEPGAPVALSNHGARMNTADSQQVMLDFTGQSSSNGYYGDALFSIRFSGNGKEIVAGARAGDIYVYDIEARGRVLSIEAHSDDVNSVCFADAGSTNMLLSGSDDGTVKVWDRRSLSNAKAAGTLQGHSGGLTFVAPKGDGRYCVSNGKDHACKLWDLRMMSDGDAAASPISGKMSHFRERKDHSLMTYRGHAVCRTLIRCNFSPIATTGQQYVYSGSADGRIHIWSLDGRTVQTLDRSRSMPLISPVPGRSRQPNDPSAPESDPPVPSRDRRVINTVRDVSWHSSEPSLMSTSWGSAGGDGGSVAKHEWKGFGKNGLTKLEDWVEKMRAECYA</sequence>
<dbReference type="InterPro" id="IPR036322">
    <property type="entry name" value="WD40_repeat_dom_sf"/>
</dbReference>
<dbReference type="RefSeq" id="XP_013240535.1">
    <property type="nucleotide sequence ID" value="XM_013385081.1"/>
</dbReference>
<accession>A0A066VH95</accession>
<dbReference type="Pfam" id="PF00400">
    <property type="entry name" value="WD40"/>
    <property type="match status" value="3"/>
</dbReference>
<feature type="region of interest" description="Disordered" evidence="4">
    <location>
        <begin position="99"/>
        <end position="172"/>
    </location>
</feature>
<keyword evidence="1 3" id="KW-0853">WD repeat</keyword>
<feature type="repeat" description="WD" evidence="3">
    <location>
        <begin position="425"/>
        <end position="468"/>
    </location>
</feature>
<evidence type="ECO:0000313" key="5">
    <source>
        <dbReference type="EMBL" id="KDN37935.1"/>
    </source>
</evidence>
<organism evidence="5 6">
    <name type="scientific">Tilletiaria anomala (strain ATCC 24038 / CBS 436.72 / UBC 951)</name>
    <dbReference type="NCBI Taxonomy" id="1037660"/>
    <lineage>
        <taxon>Eukaryota</taxon>
        <taxon>Fungi</taxon>
        <taxon>Dikarya</taxon>
        <taxon>Basidiomycota</taxon>
        <taxon>Ustilaginomycotina</taxon>
        <taxon>Exobasidiomycetes</taxon>
        <taxon>Georgefischeriales</taxon>
        <taxon>Tilletiariaceae</taxon>
        <taxon>Tilletiaria</taxon>
    </lineage>
</organism>
<dbReference type="HOGENOM" id="CLU_014280_2_2_1"/>
<evidence type="ECO:0000256" key="1">
    <source>
        <dbReference type="ARBA" id="ARBA00022574"/>
    </source>
</evidence>
<evidence type="ECO:0000256" key="3">
    <source>
        <dbReference type="PROSITE-ProRule" id="PRU00221"/>
    </source>
</evidence>
<dbReference type="GO" id="GO:0043161">
    <property type="term" value="P:proteasome-mediated ubiquitin-dependent protein catabolic process"/>
    <property type="evidence" value="ECO:0007669"/>
    <property type="project" value="TreeGrafter"/>
</dbReference>
<dbReference type="PROSITE" id="PS50294">
    <property type="entry name" value="WD_REPEATS_REGION"/>
    <property type="match status" value="2"/>
</dbReference>
<dbReference type="InterPro" id="IPR051859">
    <property type="entry name" value="DCAF"/>
</dbReference>
<feature type="compositionally biased region" description="Polar residues" evidence="4">
    <location>
        <begin position="107"/>
        <end position="117"/>
    </location>
</feature>
<dbReference type="EMBL" id="JMSN01000127">
    <property type="protein sequence ID" value="KDN37935.1"/>
    <property type="molecule type" value="Genomic_DNA"/>
</dbReference>
<protein>
    <submittedName>
        <fullName evidence="5">WD40 repeat-like protein</fullName>
    </submittedName>
</protein>
<comment type="caution">
    <text evidence="5">The sequence shown here is derived from an EMBL/GenBank/DDBJ whole genome shotgun (WGS) entry which is preliminary data.</text>
</comment>
<dbReference type="PROSITE" id="PS50082">
    <property type="entry name" value="WD_REPEATS_2"/>
    <property type="match status" value="2"/>
</dbReference>
<keyword evidence="2" id="KW-0677">Repeat</keyword>
<dbReference type="STRING" id="1037660.A0A066VH95"/>
<dbReference type="GO" id="GO:0080008">
    <property type="term" value="C:Cul4-RING E3 ubiquitin ligase complex"/>
    <property type="evidence" value="ECO:0007669"/>
    <property type="project" value="TreeGrafter"/>
</dbReference>
<dbReference type="InterPro" id="IPR020472">
    <property type="entry name" value="WD40_PAC1"/>
</dbReference>
<dbReference type="OrthoDB" id="6329284at2759"/>
<dbReference type="SMART" id="SM00320">
    <property type="entry name" value="WD40"/>
    <property type="match status" value="5"/>
</dbReference>
<keyword evidence="6" id="KW-1185">Reference proteome</keyword>
<dbReference type="GeneID" id="25267361"/>
<dbReference type="PRINTS" id="PR00320">
    <property type="entry name" value="GPROTEINBRPT"/>
</dbReference>
<feature type="repeat" description="WD" evidence="3">
    <location>
        <begin position="472"/>
        <end position="506"/>
    </location>
</feature>
<dbReference type="Proteomes" id="UP000027361">
    <property type="component" value="Unassembled WGS sequence"/>
</dbReference>
<dbReference type="PANTHER" id="PTHR19847:SF7">
    <property type="entry name" value="DDB1- AND CUL4-ASSOCIATED FACTOR 11"/>
    <property type="match status" value="1"/>
</dbReference>
<dbReference type="InterPro" id="IPR001680">
    <property type="entry name" value="WD40_rpt"/>
</dbReference>
<dbReference type="Gene3D" id="2.130.10.10">
    <property type="entry name" value="YVTN repeat-like/Quinoprotein amine dehydrogenase"/>
    <property type="match status" value="1"/>
</dbReference>
<proteinExistence type="predicted"/>
<dbReference type="InParanoid" id="A0A066VH95"/>
<feature type="compositionally biased region" description="Basic residues" evidence="4">
    <location>
        <begin position="118"/>
        <end position="128"/>
    </location>
</feature>
<gene>
    <name evidence="5" type="ORF">K437DRAFT_31075</name>
</gene>
<evidence type="ECO:0000256" key="2">
    <source>
        <dbReference type="ARBA" id="ARBA00022737"/>
    </source>
</evidence>
<dbReference type="AlphaFoldDB" id="A0A066VH95"/>
<evidence type="ECO:0000313" key="6">
    <source>
        <dbReference type="Proteomes" id="UP000027361"/>
    </source>
</evidence>
<feature type="region of interest" description="Disordered" evidence="4">
    <location>
        <begin position="584"/>
        <end position="620"/>
    </location>
</feature>
<dbReference type="SUPFAM" id="SSF50978">
    <property type="entry name" value="WD40 repeat-like"/>
    <property type="match status" value="1"/>
</dbReference>
<dbReference type="PANTHER" id="PTHR19847">
    <property type="entry name" value="DDB1- AND CUL4-ASSOCIATED FACTOR 11"/>
    <property type="match status" value="1"/>
</dbReference>